<dbReference type="NCBIfam" id="NF003976">
    <property type="entry name" value="PRK05469.1"/>
    <property type="match status" value="1"/>
</dbReference>
<dbReference type="InterPro" id="IPR036264">
    <property type="entry name" value="Bact_exopeptidase_dim_dom"/>
</dbReference>
<evidence type="ECO:0000256" key="1">
    <source>
        <dbReference type="ARBA" id="ARBA00009692"/>
    </source>
</evidence>
<feature type="active site" description="Proton acceptor" evidence="7">
    <location>
        <position position="178"/>
    </location>
</feature>
<evidence type="ECO:0000256" key="3">
    <source>
        <dbReference type="ARBA" id="ARBA00022723"/>
    </source>
</evidence>
<evidence type="ECO:0000313" key="10">
    <source>
        <dbReference type="Proteomes" id="UP001327027"/>
    </source>
</evidence>
<dbReference type="Proteomes" id="UP001327027">
    <property type="component" value="Unassembled WGS sequence"/>
</dbReference>
<keyword evidence="3 7" id="KW-0479">Metal-binding</keyword>
<feature type="active site" evidence="7">
    <location>
        <position position="83"/>
    </location>
</feature>
<evidence type="ECO:0000259" key="8">
    <source>
        <dbReference type="Pfam" id="PF07687"/>
    </source>
</evidence>
<keyword evidence="7" id="KW-0963">Cytoplasm</keyword>
<dbReference type="Pfam" id="PF01546">
    <property type="entry name" value="Peptidase_M20"/>
    <property type="match status" value="1"/>
</dbReference>
<keyword evidence="2 7" id="KW-0645">Protease</keyword>
<feature type="binding site" evidence="7">
    <location>
        <position position="81"/>
    </location>
    <ligand>
        <name>Zn(2+)</name>
        <dbReference type="ChEBI" id="CHEBI:29105"/>
        <label>1</label>
    </ligand>
</feature>
<comment type="function">
    <text evidence="7">Cleaves the N-terminal amino acid of tripeptides.</text>
</comment>
<keyword evidence="5 7" id="KW-0862">Zinc</keyword>
<dbReference type="SUPFAM" id="SSF55031">
    <property type="entry name" value="Bacterial exopeptidase dimerisation domain"/>
    <property type="match status" value="1"/>
</dbReference>
<dbReference type="EMBL" id="JAYKLX010000007">
    <property type="protein sequence ID" value="MEB3346954.1"/>
    <property type="molecule type" value="Genomic_DNA"/>
</dbReference>
<dbReference type="CDD" id="cd03892">
    <property type="entry name" value="M20_peptT"/>
    <property type="match status" value="1"/>
</dbReference>
<feature type="domain" description="Peptidase M20 dimerisation" evidence="8">
    <location>
        <begin position="210"/>
        <end position="312"/>
    </location>
</feature>
<dbReference type="Gene3D" id="3.30.70.360">
    <property type="match status" value="1"/>
</dbReference>
<evidence type="ECO:0000256" key="5">
    <source>
        <dbReference type="ARBA" id="ARBA00022833"/>
    </source>
</evidence>
<dbReference type="Gene3D" id="3.40.630.10">
    <property type="entry name" value="Zn peptidases"/>
    <property type="match status" value="1"/>
</dbReference>
<dbReference type="NCBIfam" id="TIGR01882">
    <property type="entry name" value="peptidase-T"/>
    <property type="match status" value="1"/>
</dbReference>
<feature type="binding site" evidence="7">
    <location>
        <position position="383"/>
    </location>
    <ligand>
        <name>Zn(2+)</name>
        <dbReference type="ChEBI" id="CHEBI:29105"/>
        <label>2</label>
    </ligand>
</feature>
<sequence length="415" mass="46621">MISKKDITKRFISYVTIDTESDPESNTTPSTEKQWDLANKLVQELKDIGLEEVTIDENAYIMATLPSTIDADIPTIGFISHFDTSPDFTGANVNPQVIESYDGGDIILNQFENIILSPDYFEDLKLYKGQTLITTDGTTLLGADDKAGIAEIVSAMEYLVQHPEIKHGKIRVGFTPDEEIGRGAHKFDVKKFGADWAYTMDGSEIGELEYENFNAAGAVVTIKGKIVHPGYAKGKMINSMYIAQDYINSLPRLETPEHTSGREGFFHLHNIKGDVEETQLHYIIRDHDKEHFEARKEVMKNLAHEINAQHGKDVVHIEIKDQYYNMREKVEPVMHIVDIAEEAMKSLDIKPIIKPIRGGTDGSQLSYMGLPCPNIFAGGHNFHGRYEYVPVESMIKAVEVIVKIAELTAIKNFEN</sequence>
<evidence type="ECO:0000256" key="2">
    <source>
        <dbReference type="ARBA" id="ARBA00022670"/>
    </source>
</evidence>
<dbReference type="PROSITE" id="PS00758">
    <property type="entry name" value="ARGE_DAPE_CPG2_1"/>
    <property type="match status" value="1"/>
</dbReference>
<feature type="binding site" evidence="7">
    <location>
        <position position="144"/>
    </location>
    <ligand>
        <name>Zn(2+)</name>
        <dbReference type="ChEBI" id="CHEBI:29105"/>
        <label>1</label>
    </ligand>
</feature>
<evidence type="ECO:0000256" key="6">
    <source>
        <dbReference type="ARBA" id="ARBA00023049"/>
    </source>
</evidence>
<comment type="caution">
    <text evidence="9">The sequence shown here is derived from an EMBL/GenBank/DDBJ whole genome shotgun (WGS) entry which is preliminary data.</text>
</comment>
<reference evidence="9 10" key="1">
    <citation type="journal article" date="2013" name="Int. J. Syst. Evol. Microbiol.">
        <title>Aquimarina gracilis sp. nov., isolated from the gut microflora of a mussel, Mytilus coruscus, and emended description of Aquimarina spongiae.</title>
        <authorList>
            <person name="Park S.C."/>
            <person name="Choe H.N."/>
            <person name="Baik K.S."/>
            <person name="Seong C.N."/>
        </authorList>
    </citation>
    <scope>NUCLEOTIDE SEQUENCE [LARGE SCALE GENOMIC DNA]</scope>
    <source>
        <strain evidence="9 10">PSC32</strain>
    </source>
</reference>
<dbReference type="GO" id="GO:0045148">
    <property type="term" value="F:tripeptide aminopeptidase activity"/>
    <property type="evidence" value="ECO:0007669"/>
    <property type="project" value="UniProtKB-EC"/>
</dbReference>
<accession>A0ABU5ZYI7</accession>
<keyword evidence="10" id="KW-1185">Reference proteome</keyword>
<comment type="similarity">
    <text evidence="1 7">Belongs to the peptidase M20B family.</text>
</comment>
<dbReference type="InterPro" id="IPR002933">
    <property type="entry name" value="Peptidase_M20"/>
</dbReference>
<protein>
    <recommendedName>
        <fullName evidence="7">Peptidase T</fullName>
        <ecNumber evidence="7">3.4.11.4</ecNumber>
    </recommendedName>
    <alternativeName>
        <fullName evidence="7">Aminotripeptidase</fullName>
        <shortName evidence="7">Tripeptidase</shortName>
    </alternativeName>
    <alternativeName>
        <fullName evidence="7">Tripeptide aminopeptidase</fullName>
    </alternativeName>
</protein>
<evidence type="ECO:0000256" key="4">
    <source>
        <dbReference type="ARBA" id="ARBA00022801"/>
    </source>
</evidence>
<evidence type="ECO:0000256" key="7">
    <source>
        <dbReference type="HAMAP-Rule" id="MF_00550"/>
    </source>
</evidence>
<dbReference type="PIRSF" id="PIRSF037215">
    <property type="entry name" value="Peptidase_M20B"/>
    <property type="match status" value="1"/>
</dbReference>
<dbReference type="NCBIfam" id="NF009920">
    <property type="entry name" value="PRK13381.1"/>
    <property type="match status" value="1"/>
</dbReference>
<dbReference type="PANTHER" id="PTHR42994:SF1">
    <property type="entry name" value="PEPTIDASE T"/>
    <property type="match status" value="1"/>
</dbReference>
<dbReference type="InterPro" id="IPR011650">
    <property type="entry name" value="Peptidase_M20_dimer"/>
</dbReference>
<keyword evidence="4 7" id="KW-0378">Hydrolase</keyword>
<name>A0ABU5ZYI7_9FLAO</name>
<dbReference type="InterPro" id="IPR010161">
    <property type="entry name" value="Peptidase_M20B"/>
</dbReference>
<proteinExistence type="inferred from homology"/>
<dbReference type="SUPFAM" id="SSF53187">
    <property type="entry name" value="Zn-dependent exopeptidases"/>
    <property type="match status" value="1"/>
</dbReference>
<dbReference type="EC" id="3.4.11.4" evidence="7"/>
<gene>
    <name evidence="7 9" type="primary">pepT</name>
    <name evidence="9" type="ORF">U6A24_15880</name>
</gene>
<evidence type="ECO:0000313" key="9">
    <source>
        <dbReference type="EMBL" id="MEB3346954.1"/>
    </source>
</evidence>
<dbReference type="RefSeq" id="WP_324180976.1">
    <property type="nucleotide sequence ID" value="NZ_BAABAW010000020.1"/>
</dbReference>
<keyword evidence="6 7" id="KW-0482">Metalloprotease</keyword>
<dbReference type="Pfam" id="PF07687">
    <property type="entry name" value="M20_dimer"/>
    <property type="match status" value="1"/>
</dbReference>
<dbReference type="PROSITE" id="PS00759">
    <property type="entry name" value="ARGE_DAPE_CPG2_2"/>
    <property type="match status" value="1"/>
</dbReference>
<dbReference type="HAMAP" id="MF_00550">
    <property type="entry name" value="Aminopeptidase_M20"/>
    <property type="match status" value="1"/>
</dbReference>
<feature type="binding site" evidence="7">
    <location>
        <position position="201"/>
    </location>
    <ligand>
        <name>Zn(2+)</name>
        <dbReference type="ChEBI" id="CHEBI:29105"/>
        <label>1</label>
    </ligand>
</feature>
<comment type="subcellular location">
    <subcellularLocation>
        <location evidence="7">Cytoplasm</location>
    </subcellularLocation>
</comment>
<dbReference type="PANTHER" id="PTHR42994">
    <property type="entry name" value="PEPTIDASE T"/>
    <property type="match status" value="1"/>
</dbReference>
<comment type="catalytic activity">
    <reaction evidence="7">
        <text>Release of the N-terminal residue from a tripeptide.</text>
        <dbReference type="EC" id="3.4.11.4"/>
    </reaction>
</comment>
<organism evidence="9 10">
    <name type="scientific">Aquimarina gracilis</name>
    <dbReference type="NCBI Taxonomy" id="874422"/>
    <lineage>
        <taxon>Bacteria</taxon>
        <taxon>Pseudomonadati</taxon>
        <taxon>Bacteroidota</taxon>
        <taxon>Flavobacteriia</taxon>
        <taxon>Flavobacteriales</taxon>
        <taxon>Flavobacteriaceae</taxon>
        <taxon>Aquimarina</taxon>
    </lineage>
</organism>
<comment type="cofactor">
    <cofactor evidence="7">
        <name>Zn(2+)</name>
        <dbReference type="ChEBI" id="CHEBI:29105"/>
    </cofactor>
    <text evidence="7">Binds 2 Zn(2+) ions per subunit.</text>
</comment>
<feature type="binding site" evidence="7">
    <location>
        <position position="179"/>
    </location>
    <ligand>
        <name>Zn(2+)</name>
        <dbReference type="ChEBI" id="CHEBI:29105"/>
        <label>2</label>
    </ligand>
</feature>
<feature type="binding site" evidence="7">
    <location>
        <position position="144"/>
    </location>
    <ligand>
        <name>Zn(2+)</name>
        <dbReference type="ChEBI" id="CHEBI:29105"/>
        <label>2</label>
    </ligand>
</feature>
<keyword evidence="7 9" id="KW-0031">Aminopeptidase</keyword>
<dbReference type="InterPro" id="IPR001261">
    <property type="entry name" value="ArgE/DapE_CS"/>
</dbReference>